<sequence length="79" mass="8741">MPSWACGGAADPAARLRRIWPRGCGRGGVGGLAAPRSRGRIARIRRRRAMRPGVPPARRRTATWRGERRRRRAAEVCGV</sequence>
<reference evidence="1 2" key="1">
    <citation type="submission" date="2018-04" db="EMBL/GenBank/DDBJ databases">
        <title>WGS assembly of Panicum hallii var. hallii HAL2.</title>
        <authorList>
            <person name="Lovell J."/>
            <person name="Jenkins J."/>
            <person name="Lowry D."/>
            <person name="Mamidi S."/>
            <person name="Sreedasyam A."/>
            <person name="Weng X."/>
            <person name="Barry K."/>
            <person name="Bonette J."/>
            <person name="Campitelli B."/>
            <person name="Daum C."/>
            <person name="Gordon S."/>
            <person name="Gould B."/>
            <person name="Lipzen A."/>
            <person name="MacQueen A."/>
            <person name="Palacio-Mejia J."/>
            <person name="Plott C."/>
            <person name="Shakirov E."/>
            <person name="Shu S."/>
            <person name="Yoshinaga Y."/>
            <person name="Zane M."/>
            <person name="Rokhsar D."/>
            <person name="Grimwood J."/>
            <person name="Schmutz J."/>
            <person name="Juenger T."/>
        </authorList>
    </citation>
    <scope>NUCLEOTIDE SEQUENCE [LARGE SCALE GENOMIC DNA]</scope>
    <source>
        <strain evidence="2">cv. HAL2</strain>
    </source>
</reference>
<proteinExistence type="predicted"/>
<protein>
    <submittedName>
        <fullName evidence="1">Uncharacterized protein</fullName>
    </submittedName>
</protein>
<dbReference type="Gramene" id="PUZ41219">
    <property type="protein sequence ID" value="PUZ41219"/>
    <property type="gene ID" value="GQ55_9G486600"/>
</dbReference>
<evidence type="ECO:0000313" key="2">
    <source>
        <dbReference type="Proteomes" id="UP000244336"/>
    </source>
</evidence>
<keyword evidence="2" id="KW-1185">Reference proteome</keyword>
<dbReference type="Proteomes" id="UP000244336">
    <property type="component" value="Chromosome 9"/>
</dbReference>
<gene>
    <name evidence="1" type="ORF">GQ55_9G486600</name>
</gene>
<dbReference type="EMBL" id="CM009757">
    <property type="protein sequence ID" value="PUZ41219.1"/>
    <property type="molecule type" value="Genomic_DNA"/>
</dbReference>
<dbReference type="AlphaFoldDB" id="A0A2T7CD04"/>
<organism evidence="1 2">
    <name type="scientific">Panicum hallii var. hallii</name>
    <dbReference type="NCBI Taxonomy" id="1504633"/>
    <lineage>
        <taxon>Eukaryota</taxon>
        <taxon>Viridiplantae</taxon>
        <taxon>Streptophyta</taxon>
        <taxon>Embryophyta</taxon>
        <taxon>Tracheophyta</taxon>
        <taxon>Spermatophyta</taxon>
        <taxon>Magnoliopsida</taxon>
        <taxon>Liliopsida</taxon>
        <taxon>Poales</taxon>
        <taxon>Poaceae</taxon>
        <taxon>PACMAD clade</taxon>
        <taxon>Panicoideae</taxon>
        <taxon>Panicodae</taxon>
        <taxon>Paniceae</taxon>
        <taxon>Panicinae</taxon>
        <taxon>Panicum</taxon>
        <taxon>Panicum sect. Panicum</taxon>
    </lineage>
</organism>
<name>A0A2T7CD04_9POAL</name>
<accession>A0A2T7CD04</accession>
<evidence type="ECO:0000313" key="1">
    <source>
        <dbReference type="EMBL" id="PUZ41219.1"/>
    </source>
</evidence>